<dbReference type="EMBL" id="BQNB010011326">
    <property type="protein sequence ID" value="GJS89116.1"/>
    <property type="molecule type" value="Genomic_DNA"/>
</dbReference>
<reference evidence="2" key="1">
    <citation type="journal article" date="2022" name="Int. J. Mol. Sci.">
        <title>Draft Genome of Tanacetum Coccineum: Genomic Comparison of Closely Related Tanacetum-Family Plants.</title>
        <authorList>
            <person name="Yamashiro T."/>
            <person name="Shiraishi A."/>
            <person name="Nakayama K."/>
            <person name="Satake H."/>
        </authorList>
    </citation>
    <scope>NUCLEOTIDE SEQUENCE</scope>
</reference>
<evidence type="ECO:0000256" key="1">
    <source>
        <dbReference type="SAM" id="MobiDB-lite"/>
    </source>
</evidence>
<gene>
    <name evidence="2" type="ORF">Tco_0771752</name>
</gene>
<feature type="region of interest" description="Disordered" evidence="1">
    <location>
        <begin position="1"/>
        <end position="33"/>
    </location>
</feature>
<reference evidence="2" key="2">
    <citation type="submission" date="2022-01" db="EMBL/GenBank/DDBJ databases">
        <authorList>
            <person name="Yamashiro T."/>
            <person name="Shiraishi A."/>
            <person name="Satake H."/>
            <person name="Nakayama K."/>
        </authorList>
    </citation>
    <scope>NUCLEOTIDE SEQUENCE</scope>
</reference>
<name>A0ABQ4ZIK0_9ASTR</name>
<comment type="caution">
    <text evidence="2">The sequence shown here is derived from an EMBL/GenBank/DDBJ whole genome shotgun (WGS) entry which is preliminary data.</text>
</comment>
<accession>A0ABQ4ZIK0</accession>
<dbReference type="Proteomes" id="UP001151760">
    <property type="component" value="Unassembled WGS sequence"/>
</dbReference>
<evidence type="ECO:0000313" key="3">
    <source>
        <dbReference type="Proteomes" id="UP001151760"/>
    </source>
</evidence>
<organism evidence="2 3">
    <name type="scientific">Tanacetum coccineum</name>
    <dbReference type="NCBI Taxonomy" id="301880"/>
    <lineage>
        <taxon>Eukaryota</taxon>
        <taxon>Viridiplantae</taxon>
        <taxon>Streptophyta</taxon>
        <taxon>Embryophyta</taxon>
        <taxon>Tracheophyta</taxon>
        <taxon>Spermatophyta</taxon>
        <taxon>Magnoliopsida</taxon>
        <taxon>eudicotyledons</taxon>
        <taxon>Gunneridae</taxon>
        <taxon>Pentapetalae</taxon>
        <taxon>asterids</taxon>
        <taxon>campanulids</taxon>
        <taxon>Asterales</taxon>
        <taxon>Asteraceae</taxon>
        <taxon>Asteroideae</taxon>
        <taxon>Anthemideae</taxon>
        <taxon>Anthemidinae</taxon>
        <taxon>Tanacetum</taxon>
    </lineage>
</organism>
<sequence>MNNGHLPQKDVKTTIPPKRRTEKKDGPMELGQPEGFCRTKASIACVPPHKKSPMAKPTEMMHLTAINRNFRYLKGTIQMGLWYPKDSGFERKALQMPVCPHDTKRSTRTGSSLNFLDIGISIAVKSVFQTLRAPESRMISYPTVSKRHRWTGDKFLRIISRETQKIPNWQTSLRRHYYRESASGNTTPTACALNQMSPETLKELQEESVSPE</sequence>
<evidence type="ECO:0000313" key="2">
    <source>
        <dbReference type="EMBL" id="GJS89116.1"/>
    </source>
</evidence>
<protein>
    <submittedName>
        <fullName evidence="2">Uncharacterized protein</fullName>
    </submittedName>
</protein>
<keyword evidence="3" id="KW-1185">Reference proteome</keyword>
<proteinExistence type="predicted"/>